<accession>A0A9X3YMA3</accession>
<evidence type="ECO:0000313" key="2">
    <source>
        <dbReference type="Proteomes" id="UP001139971"/>
    </source>
</evidence>
<comment type="caution">
    <text evidence="1">The sequence shown here is derived from an EMBL/GenBank/DDBJ whole genome shotgun (WGS) entry which is preliminary data.</text>
</comment>
<dbReference type="Pfam" id="PF11236">
    <property type="entry name" value="DUF3037"/>
    <property type="match status" value="1"/>
</dbReference>
<name>A0A9X3YMA3_9GAMM</name>
<protein>
    <submittedName>
        <fullName evidence="1">DUF3037 domain-containing protein</fullName>
    </submittedName>
</protein>
<gene>
    <name evidence="1" type="ORF">OD750_015105</name>
</gene>
<proteinExistence type="predicted"/>
<organism evidence="1 2">
    <name type="scientific">Tahibacter soli</name>
    <dbReference type="NCBI Taxonomy" id="2983605"/>
    <lineage>
        <taxon>Bacteria</taxon>
        <taxon>Pseudomonadati</taxon>
        <taxon>Pseudomonadota</taxon>
        <taxon>Gammaproteobacteria</taxon>
        <taxon>Lysobacterales</taxon>
        <taxon>Rhodanobacteraceae</taxon>
        <taxon>Tahibacter</taxon>
    </lineage>
</organism>
<reference evidence="1" key="1">
    <citation type="submission" date="2023-02" db="EMBL/GenBank/DDBJ databases">
        <title>Tahibacter soli sp. nov. isolated from soil.</title>
        <authorList>
            <person name="Baek J.H."/>
            <person name="Lee J.K."/>
            <person name="Choi D.G."/>
            <person name="Jeon C.O."/>
        </authorList>
    </citation>
    <scope>NUCLEOTIDE SEQUENCE</scope>
    <source>
        <strain evidence="1">BL</strain>
    </source>
</reference>
<dbReference type="EMBL" id="JAOVZO020000018">
    <property type="protein sequence ID" value="MDC8013870.1"/>
    <property type="molecule type" value="Genomic_DNA"/>
</dbReference>
<evidence type="ECO:0000313" key="1">
    <source>
        <dbReference type="EMBL" id="MDC8013870.1"/>
    </source>
</evidence>
<dbReference type="AlphaFoldDB" id="A0A9X3YMA3"/>
<dbReference type="RefSeq" id="WP_263541515.1">
    <property type="nucleotide sequence ID" value="NZ_JAOVZO020000018.1"/>
</dbReference>
<keyword evidence="2" id="KW-1185">Reference proteome</keyword>
<dbReference type="Proteomes" id="UP001139971">
    <property type="component" value="Unassembled WGS sequence"/>
</dbReference>
<dbReference type="InterPro" id="IPR021398">
    <property type="entry name" value="DUF3037"/>
</dbReference>
<sequence>MNHRIVYAYAVLRYLHDVVSGERLNVGVVVLSPTSGKLIARFAPNLERVVGAFPSASHSGLKAALASIESRIDRVNATEGMTLPDLLARVLPPDDSSFQWSEPGSGVTIDINSVLEELHERFVTRHARSYTEPLDALQTGDLYAVAPGWTNKTLACNDLGDWQEIEAAAGGAP</sequence>